<evidence type="ECO:0000256" key="5">
    <source>
        <dbReference type="ARBA" id="ARBA00022692"/>
    </source>
</evidence>
<dbReference type="PANTHER" id="PTHR33908">
    <property type="entry name" value="MANNOSYLTRANSFERASE YKCB-RELATED"/>
    <property type="match status" value="1"/>
</dbReference>
<dbReference type="GO" id="GO:0005886">
    <property type="term" value="C:plasma membrane"/>
    <property type="evidence" value="ECO:0007669"/>
    <property type="project" value="UniProtKB-SubCell"/>
</dbReference>
<evidence type="ECO:0000256" key="3">
    <source>
        <dbReference type="ARBA" id="ARBA00022676"/>
    </source>
</evidence>
<evidence type="ECO:0000313" key="10">
    <source>
        <dbReference type="Proteomes" id="UP000007394"/>
    </source>
</evidence>
<keyword evidence="10" id="KW-1185">Reference proteome</keyword>
<evidence type="ECO:0000256" key="7">
    <source>
        <dbReference type="ARBA" id="ARBA00023136"/>
    </source>
</evidence>
<keyword evidence="3" id="KW-0328">Glycosyltransferase</keyword>
<evidence type="ECO:0000256" key="2">
    <source>
        <dbReference type="ARBA" id="ARBA00022475"/>
    </source>
</evidence>
<dbReference type="eggNOG" id="COG1269">
    <property type="taxonomic scope" value="Bacteria"/>
</dbReference>
<dbReference type="EMBL" id="CP003418">
    <property type="protein sequence ID" value="AFH50419.1"/>
    <property type="molecule type" value="Genomic_DNA"/>
</dbReference>
<feature type="transmembrane region" description="Helical" evidence="8">
    <location>
        <begin position="118"/>
        <end position="135"/>
    </location>
</feature>
<dbReference type="RefSeq" id="WP_014561560.1">
    <property type="nucleotide sequence ID" value="NC_017464.1"/>
</dbReference>
<keyword evidence="5 8" id="KW-0812">Transmembrane</keyword>
<keyword evidence="2" id="KW-1003">Cell membrane</keyword>
<reference evidence="9 10" key="1">
    <citation type="journal article" date="2012" name="Front. Microbiol.">
        <title>Complete genome of Ignavibacterium album, a metabolically versatile, flagellated, facultative anaerobe from the phylum Chlorobi.</title>
        <authorList>
            <person name="Liu Z."/>
            <person name="Frigaard N.-U."/>
            <person name="Vogl K."/>
            <person name="Iino T."/>
            <person name="Ohkuma M."/>
            <person name="Overmann J."/>
            <person name="Bryant D.A."/>
        </authorList>
    </citation>
    <scope>NUCLEOTIDE SEQUENCE [LARGE SCALE GENOMIC DNA]</scope>
    <source>
        <strain evidence="10">DSM 19864 / JCM 16511 / NBRC 101810 / Mat9-16</strain>
    </source>
</reference>
<dbReference type="KEGG" id="ial:IALB_2716"/>
<dbReference type="Proteomes" id="UP000007394">
    <property type="component" value="Chromosome"/>
</dbReference>
<evidence type="ECO:0000313" key="9">
    <source>
        <dbReference type="EMBL" id="AFH50419.1"/>
    </source>
</evidence>
<dbReference type="HOGENOM" id="CLU_996681_0_0_10"/>
<feature type="transmembrane region" description="Helical" evidence="8">
    <location>
        <begin position="18"/>
        <end position="35"/>
    </location>
</feature>
<evidence type="ECO:0000256" key="8">
    <source>
        <dbReference type="SAM" id="Phobius"/>
    </source>
</evidence>
<gene>
    <name evidence="9" type="ordered locus">IALB_2716</name>
</gene>
<dbReference type="OrthoDB" id="344788at2"/>
<dbReference type="AlphaFoldDB" id="I0AN62"/>
<protein>
    <recommendedName>
        <fullName evidence="11">Glycosyltransferase RgtA/B/C/D-like domain-containing protein</fullName>
    </recommendedName>
</protein>
<accession>I0AN62</accession>
<comment type="subcellular location">
    <subcellularLocation>
        <location evidence="1">Cell membrane</location>
        <topology evidence="1">Multi-pass membrane protein</topology>
    </subcellularLocation>
</comment>
<dbReference type="STRING" id="945713.IALB_2716"/>
<feature type="transmembrane region" description="Helical" evidence="8">
    <location>
        <begin position="207"/>
        <end position="226"/>
    </location>
</feature>
<evidence type="ECO:0000256" key="1">
    <source>
        <dbReference type="ARBA" id="ARBA00004651"/>
    </source>
</evidence>
<feature type="transmembrane region" description="Helical" evidence="8">
    <location>
        <begin position="92"/>
        <end position="111"/>
    </location>
</feature>
<dbReference type="GO" id="GO:0016763">
    <property type="term" value="F:pentosyltransferase activity"/>
    <property type="evidence" value="ECO:0007669"/>
    <property type="project" value="TreeGrafter"/>
</dbReference>
<evidence type="ECO:0000256" key="6">
    <source>
        <dbReference type="ARBA" id="ARBA00022989"/>
    </source>
</evidence>
<keyword evidence="4" id="KW-0808">Transferase</keyword>
<evidence type="ECO:0000256" key="4">
    <source>
        <dbReference type="ARBA" id="ARBA00022679"/>
    </source>
</evidence>
<keyword evidence="6 8" id="KW-1133">Transmembrane helix</keyword>
<organism evidence="9 10">
    <name type="scientific">Ignavibacterium album (strain DSM 19864 / JCM 16511 / NBRC 101810 / Mat9-16)</name>
    <dbReference type="NCBI Taxonomy" id="945713"/>
    <lineage>
        <taxon>Bacteria</taxon>
        <taxon>Pseudomonadati</taxon>
        <taxon>Ignavibacteriota</taxon>
        <taxon>Ignavibacteria</taxon>
        <taxon>Ignavibacteriales</taxon>
        <taxon>Ignavibacteriaceae</taxon>
        <taxon>Ignavibacterium</taxon>
    </lineage>
</organism>
<keyword evidence="7 8" id="KW-0472">Membrane</keyword>
<name>I0AN62_IGNAJ</name>
<evidence type="ECO:0008006" key="11">
    <source>
        <dbReference type="Google" id="ProtNLM"/>
    </source>
</evidence>
<sequence length="279" mass="32146">MKFLELFFIEKFKESERIIFPILSLLPVIIALLFMPEFMGDDTYIHIGFIKGLLETGKFSFTGTETYGSTSPLWVIINSLFSLITSNPESSIRILSGLFTILTILLLNYLLKLFDLNVNLRFLLILSLALNPFFIKWSISGMEASATMSFLIICMIYLLKSKDDSINFYGTFLGLSFLLRPEFLVVFVFTLIFFWKEKKNFKSVLSFLTQFLIVISVWLVYAYVHFGTIIPNTFRAKAGDSFFHIESEKLLRNIKVLVAGNLPEFLIFLIVLLFSLLFL</sequence>
<feature type="transmembrane region" description="Helical" evidence="8">
    <location>
        <begin position="171"/>
        <end position="195"/>
    </location>
</feature>
<proteinExistence type="predicted"/>
<dbReference type="GO" id="GO:0009103">
    <property type="term" value="P:lipopolysaccharide biosynthetic process"/>
    <property type="evidence" value="ECO:0007669"/>
    <property type="project" value="UniProtKB-ARBA"/>
</dbReference>
<dbReference type="PANTHER" id="PTHR33908:SF11">
    <property type="entry name" value="MEMBRANE PROTEIN"/>
    <property type="match status" value="1"/>
</dbReference>
<feature type="transmembrane region" description="Helical" evidence="8">
    <location>
        <begin position="141"/>
        <end position="159"/>
    </location>
</feature>
<dbReference type="InterPro" id="IPR050297">
    <property type="entry name" value="LipidA_mod_glycosyltrf_83"/>
</dbReference>
<feature type="transmembrane region" description="Helical" evidence="8">
    <location>
        <begin position="256"/>
        <end position="278"/>
    </location>
</feature>